<feature type="compositionally biased region" description="Gly residues" evidence="2">
    <location>
        <begin position="676"/>
        <end position="685"/>
    </location>
</feature>
<keyword evidence="1" id="KW-0175">Coiled coil</keyword>
<sequence length="1074" mass="123073">MDHSYSSNDLLPNSQIPIALHLRSDSHGPSFTPATPDSSVVAGESLDSRNWIDTHDFTNNRSLGTPDAPQDSLDVEVDASSFTGRLKVSHLKFHSDRLASQSLARAVVGGDRGTGLRKAHGLTTAAEGVLGRGDVGRRNLLTTSKSVPELLRSDATLSLLSRNHSPHLEPPPQSKTSTTTVPFSSTDMVPSKPMLQAKKITPFMRTSSIYHPKVFTNSEKHKGLLYPTWLAVANASRTLRSDLSLGVQLGHSIVSVGEKAQAAVTVQRSWRGFIERAKTWRFGGEGTNWAARKIQRRWRGMIGRRKAAVRWQERDTEKANYMIALYWGMKGRKIARENRTAIWYNATSMIQRNYRGRLGKKIFAIHRERVKNRKAAFLQRCWRGYRGRWWAWRHRKNLDEGALKMRSVVSLHESGELWASIFDKDGDGEEDDDAMPDEDDLLEAALCLMCVSGDLENARLYIRDALRFYPESPKALLSYAILLHLVWDCYGFLKVPRPDILDEALEIVLKAWELDPERTSYTDLEVAYFQNARRMRPNDPKKLCNQAVMLHVVYGSFDPKELTKKRLQTYWDSNRRAENLFTRAIDLDYSCQHPQIRSIAKVYRSLYKSPRVLASTRAKAYPIGEGGKKVLFDIQVFKCVDRDGPEIDQRMKLVCAAQERPEKKKNGIASEEGEGQGRGGGGGGRGGREGAEDKKEEAGRKLSVFKAAAKGQMVANAMKVERLENVFEIKETRKKGIAETTKNQSHADLERYRAHLRVLNLKVNPVSREFVIHEAEWRSMLEAAAEMEKRDGRPAVAVDIDAKKDPMKMVAGFVSSRLCIKSIYDTIENERQRVLVLPQIQGLRDRAVKEMIEEYAARRLQRIFRGFQGRAQMKRMLFRVREKEKQAGRLTFKRKKMAERREYRAFCACLVQARFKGIVWRRRLAKMQGASVIIQTVYRGFATRSKMREAQRKMLEGAKVDTVYRRGMVVSGCHLFLSVKRCGLSWKFIGRSEHHMDTFYGYVYREQTLEVLEEHNRRCKLEKERLKEEHERQMRIKYEGWDESKESTEQQDIKMMQDVMKGTKKDEDPNAEVK</sequence>
<feature type="coiled-coil region" evidence="1">
    <location>
        <begin position="1009"/>
        <end position="1036"/>
    </location>
</feature>
<evidence type="ECO:0000313" key="3">
    <source>
        <dbReference type="EMBL" id="GMH61280.1"/>
    </source>
</evidence>
<organism evidence="3 4">
    <name type="scientific">Triparma retinervis</name>
    <dbReference type="NCBI Taxonomy" id="2557542"/>
    <lineage>
        <taxon>Eukaryota</taxon>
        <taxon>Sar</taxon>
        <taxon>Stramenopiles</taxon>
        <taxon>Ochrophyta</taxon>
        <taxon>Bolidophyceae</taxon>
        <taxon>Parmales</taxon>
        <taxon>Triparmaceae</taxon>
        <taxon>Triparma</taxon>
    </lineage>
</organism>
<keyword evidence="4" id="KW-1185">Reference proteome</keyword>
<name>A0A9W7E0Y4_9STRA</name>
<feature type="region of interest" description="Disordered" evidence="2">
    <location>
        <begin position="162"/>
        <end position="188"/>
    </location>
</feature>
<comment type="caution">
    <text evidence="3">The sequence shown here is derived from an EMBL/GenBank/DDBJ whole genome shotgun (WGS) entry which is preliminary data.</text>
</comment>
<dbReference type="OrthoDB" id="190375at2759"/>
<dbReference type="SUPFAM" id="SSF48452">
    <property type="entry name" value="TPR-like"/>
    <property type="match status" value="1"/>
</dbReference>
<dbReference type="EMBL" id="BRXZ01003757">
    <property type="protein sequence ID" value="GMH61280.1"/>
    <property type="molecule type" value="Genomic_DNA"/>
</dbReference>
<dbReference type="InterPro" id="IPR000048">
    <property type="entry name" value="IQ_motif_EF-hand-BS"/>
</dbReference>
<dbReference type="AlphaFoldDB" id="A0A9W7E0Y4"/>
<accession>A0A9W7E0Y4</accession>
<dbReference type="SMART" id="SM00015">
    <property type="entry name" value="IQ"/>
    <property type="match status" value="5"/>
</dbReference>
<evidence type="ECO:0000256" key="2">
    <source>
        <dbReference type="SAM" id="MobiDB-lite"/>
    </source>
</evidence>
<feature type="compositionally biased region" description="Polar residues" evidence="2">
    <location>
        <begin position="174"/>
        <end position="188"/>
    </location>
</feature>
<evidence type="ECO:0000313" key="4">
    <source>
        <dbReference type="Proteomes" id="UP001165082"/>
    </source>
</evidence>
<feature type="non-terminal residue" evidence="3">
    <location>
        <position position="1"/>
    </location>
</feature>
<evidence type="ECO:0000256" key="1">
    <source>
        <dbReference type="SAM" id="Coils"/>
    </source>
</evidence>
<protein>
    <submittedName>
        <fullName evidence="3">Uncharacterized protein</fullName>
    </submittedName>
</protein>
<gene>
    <name evidence="3" type="ORF">TrRE_jg176</name>
</gene>
<dbReference type="Gene3D" id="1.20.5.190">
    <property type="match status" value="3"/>
</dbReference>
<dbReference type="Proteomes" id="UP001165082">
    <property type="component" value="Unassembled WGS sequence"/>
</dbReference>
<reference evidence="3" key="1">
    <citation type="submission" date="2022-07" db="EMBL/GenBank/DDBJ databases">
        <title>Genome analysis of Parmales, a sister group of diatoms, reveals the evolutionary specialization of diatoms from phago-mixotrophs to photoautotrophs.</title>
        <authorList>
            <person name="Ban H."/>
            <person name="Sato S."/>
            <person name="Yoshikawa S."/>
            <person name="Kazumasa Y."/>
            <person name="Nakamura Y."/>
            <person name="Ichinomiya M."/>
            <person name="Saitoh K."/>
            <person name="Sato N."/>
            <person name="Blanc-Mathieu R."/>
            <person name="Endo H."/>
            <person name="Kuwata A."/>
            <person name="Ogata H."/>
        </authorList>
    </citation>
    <scope>NUCLEOTIDE SEQUENCE</scope>
</reference>
<dbReference type="InterPro" id="IPR011990">
    <property type="entry name" value="TPR-like_helical_dom_sf"/>
</dbReference>
<dbReference type="Gene3D" id="1.25.40.10">
    <property type="entry name" value="Tetratricopeptide repeat domain"/>
    <property type="match status" value="1"/>
</dbReference>
<feature type="compositionally biased region" description="Basic and acidic residues" evidence="2">
    <location>
        <begin position="686"/>
        <end position="698"/>
    </location>
</feature>
<proteinExistence type="predicted"/>
<dbReference type="PROSITE" id="PS50096">
    <property type="entry name" value="IQ"/>
    <property type="match status" value="3"/>
</dbReference>
<feature type="region of interest" description="Disordered" evidence="2">
    <location>
        <begin position="660"/>
        <end position="698"/>
    </location>
</feature>
<dbReference type="Pfam" id="PF00612">
    <property type="entry name" value="IQ"/>
    <property type="match status" value="1"/>
</dbReference>